<dbReference type="Gene3D" id="3.40.50.720">
    <property type="entry name" value="NAD(P)-binding Rossmann-like Domain"/>
    <property type="match status" value="1"/>
</dbReference>
<dbReference type="AlphaFoldDB" id="A0A7S3QFY4"/>
<evidence type="ECO:0008006" key="2">
    <source>
        <dbReference type="Google" id="ProtNLM"/>
    </source>
</evidence>
<organism evidence="1">
    <name type="scientific">Chaetoceros debilis</name>
    <dbReference type="NCBI Taxonomy" id="122233"/>
    <lineage>
        <taxon>Eukaryota</taxon>
        <taxon>Sar</taxon>
        <taxon>Stramenopiles</taxon>
        <taxon>Ochrophyta</taxon>
        <taxon>Bacillariophyta</taxon>
        <taxon>Coscinodiscophyceae</taxon>
        <taxon>Chaetocerotophycidae</taxon>
        <taxon>Chaetocerotales</taxon>
        <taxon>Chaetocerotaceae</taxon>
        <taxon>Chaetoceros</taxon>
    </lineage>
</organism>
<evidence type="ECO:0000313" key="1">
    <source>
        <dbReference type="EMBL" id="CAE0476173.1"/>
    </source>
</evidence>
<dbReference type="EMBL" id="HBIO01027371">
    <property type="protein sequence ID" value="CAE0476173.1"/>
    <property type="molecule type" value="Transcribed_RNA"/>
</dbReference>
<name>A0A7S3QFY4_9STRA</name>
<sequence>MATVSPSDGGTVGVVGRGFVSVLAAKLAAIEGYKTWMLMPNGQEETIKLLMNEEDDEEGNVDVTLVEATDGDKLESLMESTNAYIFAVDNDTVMDEAVLKFLLKPENAKNVKRVVGMSRNLNGKDMGFFVKASKISAKRQVWDGSTSKEYKAFEECLKECASAIGAEYTIARAGTLKGGASGDSEEPYKQFLTKQFYEMTKRDIVTWNLLFDCDIRGVRLAKGDVLPGPGSKAVFTATGTDAAPGDTSRSGICEAMVKSLAVENAANMDFGVATEESRSPPSAEEWQALFASL</sequence>
<proteinExistence type="predicted"/>
<protein>
    <recommendedName>
        <fullName evidence="2">NAD(P)-binding domain-containing protein</fullName>
    </recommendedName>
</protein>
<reference evidence="1" key="1">
    <citation type="submission" date="2021-01" db="EMBL/GenBank/DDBJ databases">
        <authorList>
            <person name="Corre E."/>
            <person name="Pelletier E."/>
            <person name="Niang G."/>
            <person name="Scheremetjew M."/>
            <person name="Finn R."/>
            <person name="Kale V."/>
            <person name="Holt S."/>
            <person name="Cochrane G."/>
            <person name="Meng A."/>
            <person name="Brown T."/>
            <person name="Cohen L."/>
        </authorList>
    </citation>
    <scope>NUCLEOTIDE SEQUENCE</scope>
    <source>
        <strain evidence="1">MM31A-1</strain>
    </source>
</reference>
<gene>
    <name evidence="1" type="ORF">CDEB00056_LOCUS21026</name>
</gene>
<accession>A0A7S3QFY4</accession>